<name>A0A0U3SYW5_9BACT</name>
<dbReference type="AlphaFoldDB" id="A0A0U3SYW5"/>
<dbReference type="InterPro" id="IPR051531">
    <property type="entry name" value="N-acetyltransferase"/>
</dbReference>
<dbReference type="PROSITE" id="PS51186">
    <property type="entry name" value="GNAT"/>
    <property type="match status" value="1"/>
</dbReference>
<gene>
    <name evidence="2" type="ORF">AUC43_11990</name>
</gene>
<dbReference type="GO" id="GO:0016747">
    <property type="term" value="F:acyltransferase activity, transferring groups other than amino-acyl groups"/>
    <property type="evidence" value="ECO:0007669"/>
    <property type="project" value="InterPro"/>
</dbReference>
<evidence type="ECO:0000313" key="3">
    <source>
        <dbReference type="Proteomes" id="UP000059542"/>
    </source>
</evidence>
<dbReference type="Pfam" id="PF13302">
    <property type="entry name" value="Acetyltransf_3"/>
    <property type="match status" value="1"/>
</dbReference>
<accession>A0A0U3SYW5</accession>
<dbReference type="InterPro" id="IPR000182">
    <property type="entry name" value="GNAT_dom"/>
</dbReference>
<keyword evidence="2" id="KW-0808">Transferase</keyword>
<dbReference type="CDD" id="cd04301">
    <property type="entry name" value="NAT_SF"/>
    <property type="match status" value="1"/>
</dbReference>
<sequence>MLTVNFTPFPTLTTERLTLRQLTPADALALFELRADPRVMKFIPRPLAQSVADAVEYINVVNECASKNERLTWGIALRADASQIIGTIGYVSFQLENHRGTIGYMLHPGFQGKGMMSEAVAAILDYGFDVLNLHSIEAAVDPQNLASTQVLKRSGFVQEGHFKENEFWDGKYLDTLYFSLLRPGKR</sequence>
<dbReference type="PANTHER" id="PTHR43792">
    <property type="entry name" value="GNAT FAMILY, PUTATIVE (AFU_ORTHOLOGUE AFUA_3G00765)-RELATED-RELATED"/>
    <property type="match status" value="1"/>
</dbReference>
<reference evidence="2 3" key="1">
    <citation type="submission" date="2015-12" db="EMBL/GenBank/DDBJ databases">
        <authorList>
            <person name="Shamseldin A."/>
            <person name="Moawad H."/>
            <person name="Abd El-Rahim W.M."/>
            <person name="Sadowsky M.J."/>
        </authorList>
    </citation>
    <scope>NUCLEOTIDE SEQUENCE [LARGE SCALE GENOMIC DNA]</scope>
    <source>
        <strain evidence="2 3">DG5B</strain>
    </source>
</reference>
<dbReference type="SUPFAM" id="SSF55729">
    <property type="entry name" value="Acyl-CoA N-acyltransferases (Nat)"/>
    <property type="match status" value="1"/>
</dbReference>
<keyword evidence="3" id="KW-1185">Reference proteome</keyword>
<organism evidence="2 3">
    <name type="scientific">Hymenobacter sedentarius</name>
    <dbReference type="NCBI Taxonomy" id="1411621"/>
    <lineage>
        <taxon>Bacteria</taxon>
        <taxon>Pseudomonadati</taxon>
        <taxon>Bacteroidota</taxon>
        <taxon>Cytophagia</taxon>
        <taxon>Cytophagales</taxon>
        <taxon>Hymenobacteraceae</taxon>
        <taxon>Hymenobacter</taxon>
    </lineage>
</organism>
<feature type="domain" description="N-acetyltransferase" evidence="1">
    <location>
        <begin position="17"/>
        <end position="183"/>
    </location>
</feature>
<protein>
    <submittedName>
        <fullName evidence="2">Alanine acetyltransferase</fullName>
    </submittedName>
</protein>
<evidence type="ECO:0000313" key="2">
    <source>
        <dbReference type="EMBL" id="ALW85747.1"/>
    </source>
</evidence>
<dbReference type="InterPro" id="IPR016181">
    <property type="entry name" value="Acyl_CoA_acyltransferase"/>
</dbReference>
<evidence type="ECO:0000259" key="1">
    <source>
        <dbReference type="PROSITE" id="PS51186"/>
    </source>
</evidence>
<dbReference type="Gene3D" id="3.40.630.30">
    <property type="match status" value="1"/>
</dbReference>
<dbReference type="OrthoDB" id="9811523at2"/>
<dbReference type="RefSeq" id="WP_068193682.1">
    <property type="nucleotide sequence ID" value="NZ_CP013909.1"/>
</dbReference>
<proteinExistence type="predicted"/>
<dbReference type="PANTHER" id="PTHR43792:SF1">
    <property type="entry name" value="N-ACETYLTRANSFERASE DOMAIN-CONTAINING PROTEIN"/>
    <property type="match status" value="1"/>
</dbReference>
<dbReference type="KEGG" id="hyg:AUC43_11990"/>
<dbReference type="EMBL" id="CP013909">
    <property type="protein sequence ID" value="ALW85747.1"/>
    <property type="molecule type" value="Genomic_DNA"/>
</dbReference>
<dbReference type="STRING" id="1411621.AUC43_11990"/>
<dbReference type="Proteomes" id="UP000059542">
    <property type="component" value="Chromosome"/>
</dbReference>